<protein>
    <submittedName>
        <fullName evidence="1">Uncharacterized protein</fullName>
    </submittedName>
</protein>
<sequence length="63" mass="7443">MELLEKSKNFKISCNPSTNWAPKICLSKHKNIQNHCFPLVLHCLKKKYEMDLKKQQTVDPERS</sequence>
<accession>A0A0K2VGY9</accession>
<dbReference type="AlphaFoldDB" id="A0A0K2VGY9"/>
<reference evidence="1" key="1">
    <citation type="submission" date="2014-05" db="EMBL/GenBank/DDBJ databases">
        <authorList>
            <person name="Chronopoulou M."/>
        </authorList>
    </citation>
    <scope>NUCLEOTIDE SEQUENCE</scope>
    <source>
        <tissue evidence="1">Whole organism</tissue>
    </source>
</reference>
<dbReference type="EMBL" id="HACA01032357">
    <property type="protein sequence ID" value="CDW49718.1"/>
    <property type="molecule type" value="Transcribed_RNA"/>
</dbReference>
<evidence type="ECO:0000313" key="1">
    <source>
        <dbReference type="EMBL" id="CDW49718.1"/>
    </source>
</evidence>
<organism evidence="1">
    <name type="scientific">Lepeophtheirus salmonis</name>
    <name type="common">Salmon louse</name>
    <name type="synonym">Caligus salmonis</name>
    <dbReference type="NCBI Taxonomy" id="72036"/>
    <lineage>
        <taxon>Eukaryota</taxon>
        <taxon>Metazoa</taxon>
        <taxon>Ecdysozoa</taxon>
        <taxon>Arthropoda</taxon>
        <taxon>Crustacea</taxon>
        <taxon>Multicrustacea</taxon>
        <taxon>Hexanauplia</taxon>
        <taxon>Copepoda</taxon>
        <taxon>Siphonostomatoida</taxon>
        <taxon>Caligidae</taxon>
        <taxon>Lepeophtheirus</taxon>
    </lineage>
</organism>
<proteinExistence type="predicted"/>
<name>A0A0K2VGY9_LEPSM</name>